<comment type="caution">
    <text evidence="1">The sequence shown here is derived from an EMBL/GenBank/DDBJ whole genome shotgun (WGS) entry which is preliminary data.</text>
</comment>
<dbReference type="EMBL" id="JABFOF010000003">
    <property type="protein sequence ID" value="KAG2402162.1"/>
    <property type="molecule type" value="Genomic_DNA"/>
</dbReference>
<evidence type="ECO:0000313" key="1">
    <source>
        <dbReference type="EMBL" id="KAG2402162.1"/>
    </source>
</evidence>
<dbReference type="Proteomes" id="UP000743370">
    <property type="component" value="Unassembled WGS sequence"/>
</dbReference>
<organism evidence="1 2">
    <name type="scientific">Phaseolus angularis</name>
    <name type="common">Azuki bean</name>
    <name type="synonym">Vigna angularis</name>
    <dbReference type="NCBI Taxonomy" id="3914"/>
    <lineage>
        <taxon>Eukaryota</taxon>
        <taxon>Viridiplantae</taxon>
        <taxon>Streptophyta</taxon>
        <taxon>Embryophyta</taxon>
        <taxon>Tracheophyta</taxon>
        <taxon>Spermatophyta</taxon>
        <taxon>Magnoliopsida</taxon>
        <taxon>eudicotyledons</taxon>
        <taxon>Gunneridae</taxon>
        <taxon>Pentapetalae</taxon>
        <taxon>rosids</taxon>
        <taxon>fabids</taxon>
        <taxon>Fabales</taxon>
        <taxon>Fabaceae</taxon>
        <taxon>Papilionoideae</taxon>
        <taxon>50 kb inversion clade</taxon>
        <taxon>NPAAA clade</taxon>
        <taxon>indigoferoid/millettioid clade</taxon>
        <taxon>Phaseoleae</taxon>
        <taxon>Vigna</taxon>
    </lineage>
</organism>
<protein>
    <submittedName>
        <fullName evidence="1">Uncharacterized protein</fullName>
    </submittedName>
</protein>
<name>A0A8T0KSQ5_PHAAN</name>
<accession>A0A8T0KSQ5</accession>
<proteinExistence type="predicted"/>
<gene>
    <name evidence="1" type="ORF">HKW66_Vig0233580</name>
</gene>
<dbReference type="AlphaFoldDB" id="A0A8T0KSQ5"/>
<sequence>MGSLDCVADGFIQDKDYRISGHNATFRDYRRAPTLKGLVAIDVRATDDGSKAIRLGLRTRMDVGLKSVKEKGGNFEEGEGERGLVPKF</sequence>
<evidence type="ECO:0000313" key="2">
    <source>
        <dbReference type="Proteomes" id="UP000743370"/>
    </source>
</evidence>
<reference evidence="1 2" key="1">
    <citation type="submission" date="2020-05" db="EMBL/GenBank/DDBJ databases">
        <title>Vigna angularis (adzuki bean) Var. LongXiaoDou No. 4 denovo assembly.</title>
        <authorList>
            <person name="Xiang H."/>
        </authorList>
    </citation>
    <scope>NUCLEOTIDE SEQUENCE [LARGE SCALE GENOMIC DNA]</scope>
    <source>
        <tissue evidence="1">Leaf</tissue>
    </source>
</reference>